<keyword evidence="2" id="KW-1185">Reference proteome</keyword>
<dbReference type="KEGG" id="mgot:MgSA37_02177"/>
<reference evidence="1 2" key="1">
    <citation type="submission" date="2015-12" db="EMBL/GenBank/DDBJ databases">
        <title>Genome sequence of Mucilaginibacter gotjawali.</title>
        <authorList>
            <person name="Lee J.S."/>
            <person name="Lee K.C."/>
            <person name="Kim K.K."/>
            <person name="Lee B.W."/>
        </authorList>
    </citation>
    <scope>NUCLEOTIDE SEQUENCE [LARGE SCALE GENOMIC DNA]</scope>
    <source>
        <strain evidence="1 2">SA3-7</strain>
    </source>
</reference>
<protein>
    <submittedName>
        <fullName evidence="1">Uncharacterized protein</fullName>
    </submittedName>
</protein>
<dbReference type="RefSeq" id="WP_096351791.1">
    <property type="nucleotide sequence ID" value="NZ_AP017313.1"/>
</dbReference>
<gene>
    <name evidence="1" type="ORF">MgSA37_02177</name>
</gene>
<name>A0A0X8X1C6_9SPHI</name>
<dbReference type="Proteomes" id="UP000218263">
    <property type="component" value="Chromosome"/>
</dbReference>
<dbReference type="AlphaFoldDB" id="A0A0X8X1C6"/>
<evidence type="ECO:0000313" key="1">
    <source>
        <dbReference type="EMBL" id="BAU54006.1"/>
    </source>
</evidence>
<organism evidence="1 2">
    <name type="scientific">Mucilaginibacter gotjawali</name>
    <dbReference type="NCBI Taxonomy" id="1550579"/>
    <lineage>
        <taxon>Bacteria</taxon>
        <taxon>Pseudomonadati</taxon>
        <taxon>Bacteroidota</taxon>
        <taxon>Sphingobacteriia</taxon>
        <taxon>Sphingobacteriales</taxon>
        <taxon>Sphingobacteriaceae</taxon>
        <taxon>Mucilaginibacter</taxon>
    </lineage>
</organism>
<accession>A0A0X8X1C6</accession>
<dbReference type="OrthoDB" id="713921at2"/>
<sequence length="164" mass="17704">MPNHLSILGIIHTAISILAILVALYALYKDGKINPATSPGKLYILLTVITCITGFPIMRFGHPTPGHYLGVIILVLLALGVYAKRISGKARAYIQLILLSTTVFLSFIPAIVETSTRLPMGHPLAAGPDDPLVQKAQLVLLAIFLIGVIYQVIKLGTNNKNQQI</sequence>
<dbReference type="EMBL" id="AP017313">
    <property type="protein sequence ID" value="BAU54006.1"/>
    <property type="molecule type" value="Genomic_DNA"/>
</dbReference>
<evidence type="ECO:0000313" key="2">
    <source>
        <dbReference type="Proteomes" id="UP000218263"/>
    </source>
</evidence>
<proteinExistence type="predicted"/>